<dbReference type="SUPFAM" id="SSF53850">
    <property type="entry name" value="Periplasmic binding protein-like II"/>
    <property type="match status" value="1"/>
</dbReference>
<keyword evidence="6" id="KW-1185">Reference proteome</keyword>
<dbReference type="RefSeq" id="WP_246523739.1">
    <property type="nucleotide sequence ID" value="NZ_JAAEDL010000023.1"/>
</dbReference>
<proteinExistence type="inferred from homology"/>
<evidence type="ECO:0000256" key="2">
    <source>
        <dbReference type="ARBA" id="ARBA00005695"/>
    </source>
</evidence>
<dbReference type="InterPro" id="IPR000914">
    <property type="entry name" value="SBP_5_dom"/>
</dbReference>
<dbReference type="GO" id="GO:0015833">
    <property type="term" value="P:peptide transport"/>
    <property type="evidence" value="ECO:0007669"/>
    <property type="project" value="TreeGrafter"/>
</dbReference>
<dbReference type="Proteomes" id="UP001138709">
    <property type="component" value="Unassembled WGS sequence"/>
</dbReference>
<dbReference type="Gene3D" id="3.40.190.10">
    <property type="entry name" value="Periplasmic binding protein-like II"/>
    <property type="match status" value="1"/>
</dbReference>
<dbReference type="PIRSF" id="PIRSF002741">
    <property type="entry name" value="MppA"/>
    <property type="match status" value="1"/>
</dbReference>
<evidence type="ECO:0000313" key="5">
    <source>
        <dbReference type="EMBL" id="MBR0682814.1"/>
    </source>
</evidence>
<dbReference type="Pfam" id="PF00496">
    <property type="entry name" value="SBP_bac_5"/>
    <property type="match status" value="1"/>
</dbReference>
<dbReference type="InterPro" id="IPR030678">
    <property type="entry name" value="Peptide/Ni-bd"/>
</dbReference>
<keyword evidence="3" id="KW-0732">Signal</keyword>
<evidence type="ECO:0000313" key="6">
    <source>
        <dbReference type="Proteomes" id="UP001138709"/>
    </source>
</evidence>
<dbReference type="Gene3D" id="3.10.105.10">
    <property type="entry name" value="Dipeptide-binding Protein, Domain 3"/>
    <property type="match status" value="1"/>
</dbReference>
<evidence type="ECO:0000256" key="1">
    <source>
        <dbReference type="ARBA" id="ARBA00004418"/>
    </source>
</evidence>
<protein>
    <submittedName>
        <fullName evidence="5">Peptide ABC transporter substrate-binding protein</fullName>
    </submittedName>
</protein>
<dbReference type="CDD" id="cd08513">
    <property type="entry name" value="PBP2_thermophilic_Hb8_like"/>
    <property type="match status" value="1"/>
</dbReference>
<dbReference type="InterPro" id="IPR039424">
    <property type="entry name" value="SBP_5"/>
</dbReference>
<evidence type="ECO:0000259" key="4">
    <source>
        <dbReference type="Pfam" id="PF00496"/>
    </source>
</evidence>
<dbReference type="PANTHER" id="PTHR30290">
    <property type="entry name" value="PERIPLASMIC BINDING COMPONENT OF ABC TRANSPORTER"/>
    <property type="match status" value="1"/>
</dbReference>
<dbReference type="EMBL" id="JAAEDL010000023">
    <property type="protein sequence ID" value="MBR0682814.1"/>
    <property type="molecule type" value="Genomic_DNA"/>
</dbReference>
<gene>
    <name evidence="5" type="ORF">GXW74_20140</name>
</gene>
<comment type="similarity">
    <text evidence="2">Belongs to the bacterial solute-binding protein 5 family.</text>
</comment>
<feature type="domain" description="Solute-binding protein family 5" evidence="4">
    <location>
        <begin position="102"/>
        <end position="462"/>
    </location>
</feature>
<dbReference type="Gene3D" id="3.90.76.10">
    <property type="entry name" value="Dipeptide-binding Protein, Domain 1"/>
    <property type="match status" value="1"/>
</dbReference>
<dbReference type="GO" id="GO:0043190">
    <property type="term" value="C:ATP-binding cassette (ABC) transporter complex"/>
    <property type="evidence" value="ECO:0007669"/>
    <property type="project" value="InterPro"/>
</dbReference>
<dbReference type="GO" id="GO:1904680">
    <property type="term" value="F:peptide transmembrane transporter activity"/>
    <property type="evidence" value="ECO:0007669"/>
    <property type="project" value="TreeGrafter"/>
</dbReference>
<name>A0A9X9XGH8_9PROT</name>
<comment type="subcellular location">
    <subcellularLocation>
        <location evidence="1">Periplasm</location>
    </subcellularLocation>
</comment>
<sequence>MSICSDHDSTIDRIVERNRGLLVPRRQVLALSALSAAGLSTKQAAAQAAPPRPSRRQGQIVMGLSQEPTRFHPLQARLEVDEGVHLNLFSALWSVSPAGDLVPDLVTEIPSVANGGISADGLEWRIKLRSGVTWHDGAPFSAEDVKFTLDLLQNPNFPAMSRNGHALLRDITVVSPTEITWRMERFFAPYFAILAWTFIVPKHVLATVTDHRDPAFNNRPIGTGPFKWGERRPGDYVRLDANDRYFGEGPFVERVIFKYIPEMTVLKTQFVAGAIDAVGISGITPDNHEEVRRTPGVTLHKSPTSFVTFFALNNGIPQFRDPAVRKALYMALDKQTINRDLFYDANRPTESFLPQESWAYNPNLPLHVHDPAQAARMLDGAGWRRGAGGVRMKDGVRLSFSCSTVAGNHLREQVQQFLQQSWRPLGIEMTIRNFPAAVMWGDFWRNSEWESTIVGAIYPTAGDPDVSDRLGSWAIPKRSGAGANQMQYENAEVDRLLRESVGLLDRAQRRANYMKVQEIVREDLPAFPLHQTLLGEGTKKNLHGFTPNINYRSNAWNMSQWYWSA</sequence>
<dbReference type="GO" id="GO:0030288">
    <property type="term" value="C:outer membrane-bounded periplasmic space"/>
    <property type="evidence" value="ECO:0007669"/>
    <property type="project" value="UniProtKB-ARBA"/>
</dbReference>
<organism evidence="5 6">
    <name type="scientific">Neoroseomonas eburnea</name>
    <dbReference type="NCBI Taxonomy" id="1346889"/>
    <lineage>
        <taxon>Bacteria</taxon>
        <taxon>Pseudomonadati</taxon>
        <taxon>Pseudomonadota</taxon>
        <taxon>Alphaproteobacteria</taxon>
        <taxon>Acetobacterales</taxon>
        <taxon>Acetobacteraceae</taxon>
        <taxon>Neoroseomonas</taxon>
    </lineage>
</organism>
<reference evidence="5" key="2">
    <citation type="journal article" date="2021" name="Syst. Appl. Microbiol.">
        <title>Roseomonas hellenica sp. nov., isolated from roots of wild-growing Alkanna tinctoria.</title>
        <authorList>
            <person name="Rat A."/>
            <person name="Naranjo H.D."/>
            <person name="Lebbe L."/>
            <person name="Cnockaert M."/>
            <person name="Krigas N."/>
            <person name="Grigoriadou K."/>
            <person name="Maloupa E."/>
            <person name="Willems A."/>
        </authorList>
    </citation>
    <scope>NUCLEOTIDE SEQUENCE</scope>
    <source>
        <strain evidence="5">LMG 31228</strain>
    </source>
</reference>
<reference evidence="5" key="1">
    <citation type="submission" date="2020-01" db="EMBL/GenBank/DDBJ databases">
        <authorList>
            <person name="Rat A."/>
        </authorList>
    </citation>
    <scope>NUCLEOTIDE SEQUENCE</scope>
    <source>
        <strain evidence="5">LMG 31228</strain>
    </source>
</reference>
<comment type="caution">
    <text evidence="5">The sequence shown here is derived from an EMBL/GenBank/DDBJ whole genome shotgun (WGS) entry which is preliminary data.</text>
</comment>
<dbReference type="PANTHER" id="PTHR30290:SF38">
    <property type="entry name" value="D,D-DIPEPTIDE-BINDING PERIPLASMIC PROTEIN DDPA-RELATED"/>
    <property type="match status" value="1"/>
</dbReference>
<evidence type="ECO:0000256" key="3">
    <source>
        <dbReference type="ARBA" id="ARBA00022729"/>
    </source>
</evidence>
<dbReference type="AlphaFoldDB" id="A0A9X9XGH8"/>
<accession>A0A9X9XGH8</accession>